<evidence type="ECO:0000256" key="15">
    <source>
        <dbReference type="SAM" id="MobiDB-lite"/>
    </source>
</evidence>
<protein>
    <recommendedName>
        <fullName evidence="3">nitric oxide dioxygenase</fullName>
        <ecNumber evidence="3">1.14.12.17</ecNumber>
    </recommendedName>
</protein>
<dbReference type="SUPFAM" id="SSF52343">
    <property type="entry name" value="Ferredoxin reductase-like, C-terminal NADP-linked domain"/>
    <property type="match status" value="1"/>
</dbReference>
<feature type="domain" description="FAD-binding FR-type" evidence="17">
    <location>
        <begin position="185"/>
        <end position="285"/>
    </location>
</feature>
<keyword evidence="11" id="KW-0520">NAD</keyword>
<dbReference type="Pfam" id="PF00970">
    <property type="entry name" value="FAD_binding_6"/>
    <property type="match status" value="1"/>
</dbReference>
<dbReference type="GO" id="GO:0008941">
    <property type="term" value="F:nitric oxide dioxygenase NAD(P)H activity"/>
    <property type="evidence" value="ECO:0007669"/>
    <property type="project" value="UniProtKB-EC"/>
</dbReference>
<dbReference type="InterPro" id="IPR017927">
    <property type="entry name" value="FAD-bd_FR_type"/>
</dbReference>
<proteinExistence type="inferred from homology"/>
<comment type="cofactor">
    <cofactor evidence="1">
        <name>heme b</name>
        <dbReference type="ChEBI" id="CHEBI:60344"/>
    </cofactor>
</comment>
<feature type="region of interest" description="Disordered" evidence="15">
    <location>
        <begin position="1"/>
        <end position="44"/>
    </location>
</feature>
<evidence type="ECO:0000256" key="14">
    <source>
        <dbReference type="RuleBase" id="RU000356"/>
    </source>
</evidence>
<dbReference type="InterPro" id="IPR000971">
    <property type="entry name" value="Globin"/>
</dbReference>
<dbReference type="EC" id="1.14.12.17" evidence="3"/>
<comment type="catalytic activity">
    <reaction evidence="13">
        <text>2 nitric oxide + NADPH + 2 O2 = 2 nitrate + NADP(+) + H(+)</text>
        <dbReference type="Rhea" id="RHEA:19465"/>
        <dbReference type="ChEBI" id="CHEBI:15378"/>
        <dbReference type="ChEBI" id="CHEBI:15379"/>
        <dbReference type="ChEBI" id="CHEBI:16480"/>
        <dbReference type="ChEBI" id="CHEBI:17632"/>
        <dbReference type="ChEBI" id="CHEBI:57783"/>
        <dbReference type="ChEBI" id="CHEBI:58349"/>
        <dbReference type="EC" id="1.14.12.17"/>
    </reaction>
</comment>
<reference evidence="18 19" key="1">
    <citation type="submission" date="2020-08" db="EMBL/GenBank/DDBJ databases">
        <title>Sequencing the genomes of 1000 actinobacteria strains.</title>
        <authorList>
            <person name="Klenk H.-P."/>
        </authorList>
    </citation>
    <scope>NUCLEOTIDE SEQUENCE [LARGE SCALE GENOMIC DNA]</scope>
    <source>
        <strain evidence="18 19">DSM 41654</strain>
    </source>
</reference>
<dbReference type="PANTHER" id="PTHR43396">
    <property type="entry name" value="FLAVOHEMOPROTEIN"/>
    <property type="match status" value="1"/>
</dbReference>
<evidence type="ECO:0000259" key="17">
    <source>
        <dbReference type="PROSITE" id="PS51384"/>
    </source>
</evidence>
<keyword evidence="14" id="KW-0813">Transport</keyword>
<dbReference type="GO" id="GO:0046872">
    <property type="term" value="F:metal ion binding"/>
    <property type="evidence" value="ECO:0007669"/>
    <property type="project" value="UniProtKB-KW"/>
</dbReference>
<keyword evidence="7" id="KW-0479">Metal-binding</keyword>
<dbReference type="GO" id="GO:0019825">
    <property type="term" value="F:oxygen binding"/>
    <property type="evidence" value="ECO:0007669"/>
    <property type="project" value="InterPro"/>
</dbReference>
<dbReference type="InterPro" id="IPR039261">
    <property type="entry name" value="FNR_nucleotide-bd"/>
</dbReference>
<dbReference type="PROSITE" id="PS51384">
    <property type="entry name" value="FAD_FR"/>
    <property type="match status" value="1"/>
</dbReference>
<name>A0A7W7VY36_KITKI</name>
<dbReference type="InterPro" id="IPR001433">
    <property type="entry name" value="OxRdtase_FAD/NAD-bd"/>
</dbReference>
<evidence type="ECO:0000259" key="16">
    <source>
        <dbReference type="PROSITE" id="PS01033"/>
    </source>
</evidence>
<evidence type="ECO:0000256" key="8">
    <source>
        <dbReference type="ARBA" id="ARBA00022857"/>
    </source>
</evidence>
<sequence>MPQQYVPHQSQQSQQPSVPHQYAPPQSEPHRPAPSAARPAPQAPLSGQDIAMIRASLAVVEPHAAELPVHFYATLFGRYPQVRELFPPDMDVQHDRLVRALLLIVDLVDDAKNLARFCGDLGRDHRKFGTQSAHYAAVGECLLATLEHFAGPAWTADLAAAWTRAYTTAAQAMDQAAAADAAERPAVWHAPIVRHVKRGSDLAEITVRPDQPYSFTGGQFVSLETPWRPKVWRYYSPANAPRPDGTVTFYVRAVPGGRISTALVHQAAVGDVLRLGLPLGDLTIDPTAARDVVCVAGGTGLAAIRALVEQAVLDGAQRRVDLFVGARTAQELYGLEDLLRLSQRHRWLTVRAAISDEDVPRTRRSLSDALAESGPWQQPDAYLSGPAAMITAAARVLHRTGVPFERLHHDPFVQLDFLGS</sequence>
<dbReference type="Pfam" id="PF00042">
    <property type="entry name" value="Globin"/>
    <property type="match status" value="1"/>
</dbReference>
<comment type="similarity">
    <text evidence="2">In the C-terminal section; belongs to the flavoprotein pyridine nucleotide cytochrome reductase family.</text>
</comment>
<dbReference type="SUPFAM" id="SSF63380">
    <property type="entry name" value="Riboflavin synthase domain-like"/>
    <property type="match status" value="1"/>
</dbReference>
<keyword evidence="10" id="KW-0411">Iron-sulfur</keyword>
<evidence type="ECO:0000256" key="10">
    <source>
        <dbReference type="ARBA" id="ARBA00023014"/>
    </source>
</evidence>
<dbReference type="PROSITE" id="PS01033">
    <property type="entry name" value="GLOBIN"/>
    <property type="match status" value="1"/>
</dbReference>
<dbReference type="Gene3D" id="2.40.30.10">
    <property type="entry name" value="Translation factors"/>
    <property type="match status" value="1"/>
</dbReference>
<dbReference type="Pfam" id="PF00175">
    <property type="entry name" value="NAD_binding_1"/>
    <property type="match status" value="1"/>
</dbReference>
<dbReference type="InterPro" id="IPR012292">
    <property type="entry name" value="Globin/Proto"/>
</dbReference>
<evidence type="ECO:0000256" key="11">
    <source>
        <dbReference type="ARBA" id="ARBA00023027"/>
    </source>
</evidence>
<comment type="similarity">
    <text evidence="14">Belongs to the globin family.</text>
</comment>
<evidence type="ECO:0000256" key="7">
    <source>
        <dbReference type="ARBA" id="ARBA00022723"/>
    </source>
</evidence>
<feature type="compositionally biased region" description="Low complexity" evidence="15">
    <location>
        <begin position="1"/>
        <end position="21"/>
    </location>
</feature>
<dbReference type="GO" id="GO:0071949">
    <property type="term" value="F:FAD binding"/>
    <property type="evidence" value="ECO:0007669"/>
    <property type="project" value="TreeGrafter"/>
</dbReference>
<comment type="caution">
    <text evidence="18">The sequence shown here is derived from an EMBL/GenBank/DDBJ whole genome shotgun (WGS) entry which is preliminary data.</text>
</comment>
<evidence type="ECO:0000256" key="1">
    <source>
        <dbReference type="ARBA" id="ARBA00001970"/>
    </source>
</evidence>
<evidence type="ECO:0000256" key="12">
    <source>
        <dbReference type="ARBA" id="ARBA00048649"/>
    </source>
</evidence>
<dbReference type="GO" id="GO:0020037">
    <property type="term" value="F:heme binding"/>
    <property type="evidence" value="ECO:0007669"/>
    <property type="project" value="InterPro"/>
</dbReference>
<evidence type="ECO:0000256" key="4">
    <source>
        <dbReference type="ARBA" id="ARBA00022617"/>
    </source>
</evidence>
<dbReference type="CDD" id="cd19753">
    <property type="entry name" value="Mb-like_oxidoreductase"/>
    <property type="match status" value="1"/>
</dbReference>
<comment type="catalytic activity">
    <reaction evidence="12">
        <text>2 nitric oxide + NADH + 2 O2 = 2 nitrate + NAD(+) + H(+)</text>
        <dbReference type="Rhea" id="RHEA:19469"/>
        <dbReference type="ChEBI" id="CHEBI:15378"/>
        <dbReference type="ChEBI" id="CHEBI:15379"/>
        <dbReference type="ChEBI" id="CHEBI:16480"/>
        <dbReference type="ChEBI" id="CHEBI:17632"/>
        <dbReference type="ChEBI" id="CHEBI:57540"/>
        <dbReference type="ChEBI" id="CHEBI:57945"/>
        <dbReference type="EC" id="1.14.12.17"/>
    </reaction>
</comment>
<evidence type="ECO:0000256" key="13">
    <source>
        <dbReference type="ARBA" id="ARBA00049433"/>
    </source>
</evidence>
<keyword evidence="5 14" id="KW-0561">Oxygen transport</keyword>
<dbReference type="EMBL" id="JACHJV010000001">
    <property type="protein sequence ID" value="MBB4926235.1"/>
    <property type="molecule type" value="Genomic_DNA"/>
</dbReference>
<dbReference type="GO" id="GO:0005344">
    <property type="term" value="F:oxygen carrier activity"/>
    <property type="evidence" value="ECO:0007669"/>
    <property type="project" value="UniProtKB-KW"/>
</dbReference>
<keyword evidence="8" id="KW-0521">NADP</keyword>
<keyword evidence="6" id="KW-0001">2Fe-2S</keyword>
<dbReference type="Proteomes" id="UP000540506">
    <property type="component" value="Unassembled WGS sequence"/>
</dbReference>
<dbReference type="RefSeq" id="WP_312897414.1">
    <property type="nucleotide sequence ID" value="NZ_JACHJV010000001.1"/>
</dbReference>
<gene>
    <name evidence="18" type="ORF">FHR34_005228</name>
</gene>
<dbReference type="SUPFAM" id="SSF46458">
    <property type="entry name" value="Globin-like"/>
    <property type="match status" value="1"/>
</dbReference>
<dbReference type="CDD" id="cd06187">
    <property type="entry name" value="O2ase_reductase_like"/>
    <property type="match status" value="1"/>
</dbReference>
<evidence type="ECO:0000256" key="6">
    <source>
        <dbReference type="ARBA" id="ARBA00022714"/>
    </source>
</evidence>
<keyword evidence="9" id="KW-0408">Iron</keyword>
<dbReference type="InterPro" id="IPR009050">
    <property type="entry name" value="Globin-like_sf"/>
</dbReference>
<dbReference type="GO" id="GO:0046210">
    <property type="term" value="P:nitric oxide catabolic process"/>
    <property type="evidence" value="ECO:0007669"/>
    <property type="project" value="TreeGrafter"/>
</dbReference>
<evidence type="ECO:0000256" key="3">
    <source>
        <dbReference type="ARBA" id="ARBA00012229"/>
    </source>
</evidence>
<evidence type="ECO:0000313" key="19">
    <source>
        <dbReference type="Proteomes" id="UP000540506"/>
    </source>
</evidence>
<dbReference type="PRINTS" id="PR00410">
    <property type="entry name" value="PHEHYDRXLASE"/>
</dbReference>
<dbReference type="GO" id="GO:0071500">
    <property type="term" value="P:cellular response to nitrosative stress"/>
    <property type="evidence" value="ECO:0007669"/>
    <property type="project" value="TreeGrafter"/>
</dbReference>
<feature type="domain" description="Globin" evidence="16">
    <location>
        <begin position="44"/>
        <end position="178"/>
    </location>
</feature>
<evidence type="ECO:0000313" key="18">
    <source>
        <dbReference type="EMBL" id="MBB4926235.1"/>
    </source>
</evidence>
<dbReference type="GO" id="GO:0051537">
    <property type="term" value="F:2 iron, 2 sulfur cluster binding"/>
    <property type="evidence" value="ECO:0007669"/>
    <property type="project" value="UniProtKB-KW"/>
</dbReference>
<organism evidence="18 19">
    <name type="scientific">Kitasatospora kifunensis</name>
    <name type="common">Streptomyces kifunensis</name>
    <dbReference type="NCBI Taxonomy" id="58351"/>
    <lineage>
        <taxon>Bacteria</taxon>
        <taxon>Bacillati</taxon>
        <taxon>Actinomycetota</taxon>
        <taxon>Actinomycetes</taxon>
        <taxon>Kitasatosporales</taxon>
        <taxon>Streptomycetaceae</taxon>
        <taxon>Kitasatospora</taxon>
    </lineage>
</organism>
<dbReference type="InterPro" id="IPR008333">
    <property type="entry name" value="Cbr1-like_FAD-bd_dom"/>
</dbReference>
<evidence type="ECO:0000256" key="2">
    <source>
        <dbReference type="ARBA" id="ARBA00006401"/>
    </source>
</evidence>
<dbReference type="AlphaFoldDB" id="A0A7W7VY36"/>
<keyword evidence="4 14" id="KW-0349">Heme</keyword>
<evidence type="ECO:0000256" key="5">
    <source>
        <dbReference type="ARBA" id="ARBA00022621"/>
    </source>
</evidence>
<dbReference type="Gene3D" id="3.40.50.80">
    <property type="entry name" value="Nucleotide-binding domain of ferredoxin-NADP reductase (FNR) module"/>
    <property type="match status" value="1"/>
</dbReference>
<dbReference type="InterPro" id="IPR017938">
    <property type="entry name" value="Riboflavin_synthase-like_b-brl"/>
</dbReference>
<accession>A0A7W7VY36</accession>
<dbReference type="PANTHER" id="PTHR43396:SF3">
    <property type="entry name" value="FLAVOHEMOPROTEIN"/>
    <property type="match status" value="1"/>
</dbReference>
<dbReference type="Gene3D" id="1.10.490.10">
    <property type="entry name" value="Globins"/>
    <property type="match status" value="1"/>
</dbReference>
<evidence type="ECO:0000256" key="9">
    <source>
        <dbReference type="ARBA" id="ARBA00023004"/>
    </source>
</evidence>
<keyword evidence="19" id="KW-1185">Reference proteome</keyword>
<feature type="compositionally biased region" description="Low complexity" evidence="15">
    <location>
        <begin position="33"/>
        <end position="44"/>
    </location>
</feature>